<accession>A0A4C1TH97</accession>
<comment type="caution">
    <text evidence="1">The sequence shown here is derived from an EMBL/GenBank/DDBJ whole genome shotgun (WGS) entry which is preliminary data.</text>
</comment>
<dbReference type="EMBL" id="BGZK01000060">
    <property type="protein sequence ID" value="GBP13889.1"/>
    <property type="molecule type" value="Genomic_DNA"/>
</dbReference>
<proteinExistence type="predicted"/>
<sequence length="118" mass="13733">MIAFKYWVRLFLQIDLEISNFQRLSLFFGTRRTENAGTDETGISFPRFSKGLLRRDRDEIDCESFTRMGYVCMMYAAQSDRTCEEGPRSGNDIWDETSAAIPYLTGVKFSVFSRNLRI</sequence>
<organism evidence="1 2">
    <name type="scientific">Eumeta variegata</name>
    <name type="common">Bagworm moth</name>
    <name type="synonym">Eumeta japonica</name>
    <dbReference type="NCBI Taxonomy" id="151549"/>
    <lineage>
        <taxon>Eukaryota</taxon>
        <taxon>Metazoa</taxon>
        <taxon>Ecdysozoa</taxon>
        <taxon>Arthropoda</taxon>
        <taxon>Hexapoda</taxon>
        <taxon>Insecta</taxon>
        <taxon>Pterygota</taxon>
        <taxon>Neoptera</taxon>
        <taxon>Endopterygota</taxon>
        <taxon>Lepidoptera</taxon>
        <taxon>Glossata</taxon>
        <taxon>Ditrysia</taxon>
        <taxon>Tineoidea</taxon>
        <taxon>Psychidae</taxon>
        <taxon>Oiketicinae</taxon>
        <taxon>Eumeta</taxon>
    </lineage>
</organism>
<dbReference type="AlphaFoldDB" id="A0A4C1TH97"/>
<evidence type="ECO:0000313" key="1">
    <source>
        <dbReference type="EMBL" id="GBP13889.1"/>
    </source>
</evidence>
<name>A0A4C1TH97_EUMVA</name>
<protein>
    <submittedName>
        <fullName evidence="1">Uncharacterized protein</fullName>
    </submittedName>
</protein>
<gene>
    <name evidence="1" type="ORF">EVAR_10460_1</name>
</gene>
<reference evidence="1 2" key="1">
    <citation type="journal article" date="2019" name="Commun. Biol.">
        <title>The bagworm genome reveals a unique fibroin gene that provides high tensile strength.</title>
        <authorList>
            <person name="Kono N."/>
            <person name="Nakamura H."/>
            <person name="Ohtoshi R."/>
            <person name="Tomita M."/>
            <person name="Numata K."/>
            <person name="Arakawa K."/>
        </authorList>
    </citation>
    <scope>NUCLEOTIDE SEQUENCE [LARGE SCALE GENOMIC DNA]</scope>
</reference>
<keyword evidence="2" id="KW-1185">Reference proteome</keyword>
<evidence type="ECO:0000313" key="2">
    <source>
        <dbReference type="Proteomes" id="UP000299102"/>
    </source>
</evidence>
<dbReference type="Proteomes" id="UP000299102">
    <property type="component" value="Unassembled WGS sequence"/>
</dbReference>